<evidence type="ECO:0000256" key="3">
    <source>
        <dbReference type="ARBA" id="ARBA00022776"/>
    </source>
</evidence>
<dbReference type="PANTHER" id="PTHR12558">
    <property type="entry name" value="CELL DIVISION CYCLE 16,23,27"/>
    <property type="match status" value="1"/>
</dbReference>
<dbReference type="SMART" id="SM00028">
    <property type="entry name" value="TPR"/>
    <property type="match status" value="9"/>
</dbReference>
<evidence type="ECO:0000256" key="4">
    <source>
        <dbReference type="ARBA" id="ARBA00022786"/>
    </source>
</evidence>
<feature type="repeat" description="TPR" evidence="7">
    <location>
        <begin position="437"/>
        <end position="470"/>
    </location>
</feature>
<evidence type="ECO:0000256" key="7">
    <source>
        <dbReference type="PROSITE-ProRule" id="PRU00339"/>
    </source>
</evidence>
<evidence type="ECO:0000313" key="9">
    <source>
        <dbReference type="Proteomes" id="UP000440578"/>
    </source>
</evidence>
<evidence type="ECO:0000256" key="2">
    <source>
        <dbReference type="ARBA" id="ARBA00022737"/>
    </source>
</evidence>
<keyword evidence="4" id="KW-0833">Ubl conjugation pathway</keyword>
<dbReference type="InterPro" id="IPR019734">
    <property type="entry name" value="TPR_rpt"/>
</dbReference>
<reference evidence="8 9" key="1">
    <citation type="submission" date="2019-07" db="EMBL/GenBank/DDBJ databases">
        <title>Draft genome assembly of a fouling barnacle, Amphibalanus amphitrite (Darwin, 1854): The first reference genome for Thecostraca.</title>
        <authorList>
            <person name="Kim W."/>
        </authorList>
    </citation>
    <scope>NUCLEOTIDE SEQUENCE [LARGE SCALE GENOMIC DNA]</scope>
    <source>
        <strain evidence="8">SNU_AA5</strain>
        <tissue evidence="8">Soma without cirri and trophi</tissue>
    </source>
</reference>
<dbReference type="Pfam" id="PF13181">
    <property type="entry name" value="TPR_8"/>
    <property type="match status" value="1"/>
</dbReference>
<dbReference type="OrthoDB" id="6330164at2759"/>
<keyword evidence="1 8" id="KW-0132">Cell division</keyword>
<dbReference type="GO" id="GO:0031145">
    <property type="term" value="P:anaphase-promoting complex-dependent catabolic process"/>
    <property type="evidence" value="ECO:0007669"/>
    <property type="project" value="TreeGrafter"/>
</dbReference>
<dbReference type="Pfam" id="PF12895">
    <property type="entry name" value="ANAPC3"/>
    <property type="match status" value="1"/>
</dbReference>
<dbReference type="PANTHER" id="PTHR12558:SF9">
    <property type="entry name" value="CELL DIVISION CYCLE PROTEIN 16 HOMOLOG"/>
    <property type="match status" value="1"/>
</dbReference>
<accession>A0A6A4VX39</accession>
<evidence type="ECO:0000313" key="8">
    <source>
        <dbReference type="EMBL" id="KAF0295402.1"/>
    </source>
</evidence>
<dbReference type="GO" id="GO:0051301">
    <property type="term" value="P:cell division"/>
    <property type="evidence" value="ECO:0007669"/>
    <property type="project" value="UniProtKB-KW"/>
</dbReference>
<keyword evidence="3" id="KW-0498">Mitosis</keyword>
<comment type="caution">
    <text evidence="8">The sequence shown here is derived from an EMBL/GenBank/DDBJ whole genome shotgun (WGS) entry which is preliminary data.</text>
</comment>
<dbReference type="AlphaFoldDB" id="A0A6A4VX39"/>
<dbReference type="GO" id="GO:0005737">
    <property type="term" value="C:cytoplasm"/>
    <property type="evidence" value="ECO:0007669"/>
    <property type="project" value="TreeGrafter"/>
</dbReference>
<dbReference type="Pfam" id="PF00515">
    <property type="entry name" value="TPR_1"/>
    <property type="match status" value="1"/>
</dbReference>
<feature type="repeat" description="TPR" evidence="7">
    <location>
        <begin position="292"/>
        <end position="325"/>
    </location>
</feature>
<dbReference type="PROSITE" id="PS50293">
    <property type="entry name" value="TPR_REGION"/>
    <property type="match status" value="1"/>
</dbReference>
<name>A0A6A4VX39_AMPAM</name>
<keyword evidence="9" id="KW-1185">Reference proteome</keyword>
<evidence type="ECO:0000256" key="6">
    <source>
        <dbReference type="ARBA" id="ARBA00023306"/>
    </source>
</evidence>
<dbReference type="Gene3D" id="1.25.40.10">
    <property type="entry name" value="Tetratricopeptide repeat domain"/>
    <property type="match status" value="1"/>
</dbReference>
<proteinExistence type="predicted"/>
<evidence type="ECO:0000256" key="1">
    <source>
        <dbReference type="ARBA" id="ARBA00022618"/>
    </source>
</evidence>
<gene>
    <name evidence="8" type="primary">CDC16</name>
    <name evidence="8" type="ORF">FJT64_000650</name>
</gene>
<keyword evidence="6" id="KW-0131">Cell cycle</keyword>
<organism evidence="8 9">
    <name type="scientific">Amphibalanus amphitrite</name>
    <name type="common">Striped barnacle</name>
    <name type="synonym">Balanus amphitrite</name>
    <dbReference type="NCBI Taxonomy" id="1232801"/>
    <lineage>
        <taxon>Eukaryota</taxon>
        <taxon>Metazoa</taxon>
        <taxon>Ecdysozoa</taxon>
        <taxon>Arthropoda</taxon>
        <taxon>Crustacea</taxon>
        <taxon>Multicrustacea</taxon>
        <taxon>Cirripedia</taxon>
        <taxon>Thoracica</taxon>
        <taxon>Thoracicalcarea</taxon>
        <taxon>Balanomorpha</taxon>
        <taxon>Balanoidea</taxon>
        <taxon>Balanidae</taxon>
        <taxon>Amphibalaninae</taxon>
        <taxon>Amphibalanus</taxon>
    </lineage>
</organism>
<dbReference type="EMBL" id="VIIS01001620">
    <property type="protein sequence ID" value="KAF0295402.1"/>
    <property type="molecule type" value="Genomic_DNA"/>
</dbReference>
<keyword evidence="2" id="KW-0677">Repeat</keyword>
<evidence type="ECO:0000256" key="5">
    <source>
        <dbReference type="ARBA" id="ARBA00022803"/>
    </source>
</evidence>
<dbReference type="GO" id="GO:0045842">
    <property type="term" value="P:positive regulation of mitotic metaphase/anaphase transition"/>
    <property type="evidence" value="ECO:0007669"/>
    <property type="project" value="TreeGrafter"/>
</dbReference>
<feature type="repeat" description="TPR" evidence="7">
    <location>
        <begin position="471"/>
        <end position="504"/>
    </location>
</feature>
<dbReference type="GO" id="GO:0005680">
    <property type="term" value="C:anaphase-promoting complex"/>
    <property type="evidence" value="ECO:0007669"/>
    <property type="project" value="TreeGrafter"/>
</dbReference>
<dbReference type="SUPFAM" id="SSF48452">
    <property type="entry name" value="TPR-like"/>
    <property type="match status" value="2"/>
</dbReference>
<dbReference type="PROSITE" id="PS50005">
    <property type="entry name" value="TPR"/>
    <property type="match status" value="3"/>
</dbReference>
<dbReference type="Proteomes" id="UP000440578">
    <property type="component" value="Unassembled WGS sequence"/>
</dbReference>
<protein>
    <submittedName>
        <fullName evidence="8">Cell division cycle protein 16</fullName>
    </submittedName>
</protein>
<dbReference type="GO" id="GO:0016567">
    <property type="term" value="P:protein ubiquitination"/>
    <property type="evidence" value="ECO:0007669"/>
    <property type="project" value="TreeGrafter"/>
</dbReference>
<dbReference type="InterPro" id="IPR011990">
    <property type="entry name" value="TPR-like_helical_dom_sf"/>
</dbReference>
<keyword evidence="5 7" id="KW-0802">TPR repeat</keyword>
<sequence>MDVEALRAVVQRYLRSHLLDAACYWADKVCSLSADAPQDLVTLAHCYLLTSQPQRAVQLLRRSGRLRGDDECRYLAARGLYETRLYQEALAVLQPELETAPGGRAAPPLLDITDVAGRDEPAHILLLKGRVHEALENRPLAAECYRAALMADVLCHEALDALVGHQMLTLDEEQKLLEELPFEQQLPAADAAAVRQLYQLQLKKYTAPGEADDPEVPPPLTENNDVLVCRAEQLYYNCDYAQCFKLTSRVLERDPDHARCLPIHLVCLLERRRTNALFQLAHRLVDAYPERALAWFAVGCYYYSVGKMEPARRYLSKATTLDPVFGPAWLAYGHSFALENEHDQAISAYFRGSQLMRGCHLPLLYVGLEYGLTNNARLAQQFFSQALAIAPRDPFVMHELGTILFASRDYAGAERLLTAALEQVQHESHTVAADRWEPLLNNLGHTYRKLGRYSEALEAHERALVLEPQSASTYAAIGYTHALMDEPARAVDAFHKALSLKRDDAFSTQMLGSVLEQLLSSQAVLDSPTALLVPITERGSPTPVTPVVTPAAAAAGGSGVTGGGSGSAGLCTSLRLMDSSDDMSLELDDTK</sequence>